<evidence type="ECO:0000313" key="8">
    <source>
        <dbReference type="Proteomes" id="UP000789595"/>
    </source>
</evidence>
<reference evidence="7" key="1">
    <citation type="submission" date="2021-11" db="EMBL/GenBank/DDBJ databases">
        <authorList>
            <consortium name="Genoscope - CEA"/>
            <person name="William W."/>
        </authorList>
    </citation>
    <scope>NUCLEOTIDE SEQUENCE</scope>
</reference>
<feature type="transmembrane region" description="Helical" evidence="6">
    <location>
        <begin position="51"/>
        <end position="73"/>
    </location>
</feature>
<dbReference type="InterPro" id="IPR000462">
    <property type="entry name" value="CDP-OH_P_trans"/>
</dbReference>
<dbReference type="PANTHER" id="PTHR10414">
    <property type="entry name" value="ETHANOLAMINEPHOSPHOTRANSFERASE"/>
    <property type="match status" value="1"/>
</dbReference>
<evidence type="ECO:0008006" key="9">
    <source>
        <dbReference type="Google" id="ProtNLM"/>
    </source>
</evidence>
<comment type="similarity">
    <text evidence="2 5">Belongs to the CDP-alcohol phosphatidyltransferase class-I family.</text>
</comment>
<keyword evidence="3 5" id="KW-0808">Transferase</keyword>
<dbReference type="AlphaFoldDB" id="A0A8J2SGZ2"/>
<gene>
    <name evidence="7" type="ORF">PECAL_2P05870</name>
</gene>
<dbReference type="InterPro" id="IPR048254">
    <property type="entry name" value="CDP_ALCOHOL_P_TRANSF_CS"/>
</dbReference>
<evidence type="ECO:0000256" key="4">
    <source>
        <dbReference type="ARBA" id="ARBA00023136"/>
    </source>
</evidence>
<accession>A0A8J2SGZ2</accession>
<evidence type="ECO:0000256" key="2">
    <source>
        <dbReference type="ARBA" id="ARBA00010441"/>
    </source>
</evidence>
<feature type="transmembrane region" description="Helical" evidence="6">
    <location>
        <begin position="150"/>
        <end position="172"/>
    </location>
</feature>
<dbReference type="InterPro" id="IPR043130">
    <property type="entry name" value="CDP-OH_PTrfase_TM_dom"/>
</dbReference>
<comment type="subcellular location">
    <subcellularLocation>
        <location evidence="1">Membrane</location>
    </subcellularLocation>
</comment>
<organism evidence="7 8">
    <name type="scientific">Pelagomonas calceolata</name>
    <dbReference type="NCBI Taxonomy" id="35677"/>
    <lineage>
        <taxon>Eukaryota</taxon>
        <taxon>Sar</taxon>
        <taxon>Stramenopiles</taxon>
        <taxon>Ochrophyta</taxon>
        <taxon>Pelagophyceae</taxon>
        <taxon>Pelagomonadales</taxon>
        <taxon>Pelagomonadaceae</taxon>
        <taxon>Pelagomonas</taxon>
    </lineage>
</organism>
<evidence type="ECO:0000256" key="5">
    <source>
        <dbReference type="RuleBase" id="RU003750"/>
    </source>
</evidence>
<evidence type="ECO:0000256" key="1">
    <source>
        <dbReference type="ARBA" id="ARBA00004370"/>
    </source>
</evidence>
<dbReference type="PROSITE" id="PS00379">
    <property type="entry name" value="CDP_ALCOHOL_P_TRANSF"/>
    <property type="match status" value="1"/>
</dbReference>
<dbReference type="PANTHER" id="PTHR10414:SF37">
    <property type="entry name" value="BB IN A BOXCAR, ISOFORM C"/>
    <property type="match status" value="1"/>
</dbReference>
<dbReference type="EMBL" id="CAKKNE010000002">
    <property type="protein sequence ID" value="CAH0367561.1"/>
    <property type="molecule type" value="Genomic_DNA"/>
</dbReference>
<sequence>MFLITWLLGGTVPTKKTIKTYEYKSPPLSLFERLFLDRFWAALPGAVYPPWLAPNVITLAGLVCIIVAIALVLHHSPALDGAAPTWVYAAVGVLIFLYQTLDGSDGKQARATGTGSALGELFDHGVDSITVVLIAVCVQDAARVSYTDETLWLCVAASTCTFYLSNCSLVAFGRQQFFDVDVQELIVCLTVLCLYCGIVGATSAPRWMITGSLCCMVLNCLQLIWKLRDTEYLGRRCKALAAIAGGVAINAATIKQVSKEPFFATVPLVCCIAAAAGDLSRRLLLQRVADLPEIVDFVTPTGLLLWALALWPGRTRVVAAAASLAFYGVAASRTVVATAGALGVRALTVPTVRRSARARTPRKLD</sequence>
<keyword evidence="6" id="KW-0812">Transmembrane</keyword>
<dbReference type="Gene3D" id="1.20.120.1760">
    <property type="match status" value="1"/>
</dbReference>
<evidence type="ECO:0000256" key="6">
    <source>
        <dbReference type="SAM" id="Phobius"/>
    </source>
</evidence>
<dbReference type="GO" id="GO:0008654">
    <property type="term" value="P:phospholipid biosynthetic process"/>
    <property type="evidence" value="ECO:0007669"/>
    <property type="project" value="InterPro"/>
</dbReference>
<dbReference type="Proteomes" id="UP000789595">
    <property type="component" value="Unassembled WGS sequence"/>
</dbReference>
<proteinExistence type="inferred from homology"/>
<evidence type="ECO:0000313" key="7">
    <source>
        <dbReference type="EMBL" id="CAH0367561.1"/>
    </source>
</evidence>
<dbReference type="OrthoDB" id="196717at2759"/>
<feature type="transmembrane region" description="Helical" evidence="6">
    <location>
        <begin position="184"/>
        <end position="201"/>
    </location>
</feature>
<dbReference type="GO" id="GO:0016020">
    <property type="term" value="C:membrane"/>
    <property type="evidence" value="ECO:0007669"/>
    <property type="project" value="UniProtKB-SubCell"/>
</dbReference>
<feature type="transmembrane region" description="Helical" evidence="6">
    <location>
        <begin position="85"/>
        <end position="101"/>
    </location>
</feature>
<name>A0A8J2SGZ2_9STRA</name>
<protein>
    <recommendedName>
        <fullName evidence="9">CDP-alcohol phosphatidyltransferase</fullName>
    </recommendedName>
</protein>
<evidence type="ECO:0000256" key="3">
    <source>
        <dbReference type="ARBA" id="ARBA00022679"/>
    </source>
</evidence>
<keyword evidence="4 6" id="KW-0472">Membrane</keyword>
<dbReference type="InterPro" id="IPR014472">
    <property type="entry name" value="CHOPT"/>
</dbReference>
<keyword evidence="6" id="KW-1133">Transmembrane helix</keyword>
<dbReference type="Pfam" id="PF01066">
    <property type="entry name" value="CDP-OH_P_transf"/>
    <property type="match status" value="1"/>
</dbReference>
<comment type="caution">
    <text evidence="7">The sequence shown here is derived from an EMBL/GenBank/DDBJ whole genome shotgun (WGS) entry which is preliminary data.</text>
</comment>
<keyword evidence="8" id="KW-1185">Reference proteome</keyword>
<dbReference type="GO" id="GO:0016780">
    <property type="term" value="F:phosphotransferase activity, for other substituted phosphate groups"/>
    <property type="evidence" value="ECO:0007669"/>
    <property type="project" value="InterPro"/>
</dbReference>